<dbReference type="GO" id="GO:0000776">
    <property type="term" value="C:kinetochore"/>
    <property type="evidence" value="ECO:0007669"/>
    <property type="project" value="TreeGrafter"/>
</dbReference>
<keyword evidence="6 8" id="KW-0175">Coiled coil</keyword>
<accession>A0AAN7PRN3</accession>
<dbReference type="GO" id="GO:0047496">
    <property type="term" value="P:vesicle transport along microtubule"/>
    <property type="evidence" value="ECO:0007669"/>
    <property type="project" value="TreeGrafter"/>
</dbReference>
<dbReference type="PANTHER" id="PTHR10921">
    <property type="entry name" value="NUCLEAR DISTRIBUTION PROTEIN NUDE HOMOLOG 1"/>
    <property type="match status" value="1"/>
</dbReference>
<dbReference type="InterPro" id="IPR033494">
    <property type="entry name" value="NUDE"/>
</dbReference>
<dbReference type="GO" id="GO:0008017">
    <property type="term" value="F:microtubule binding"/>
    <property type="evidence" value="ECO:0007669"/>
    <property type="project" value="InterPro"/>
</dbReference>
<dbReference type="EMBL" id="JARPUR010000006">
    <property type="protein sequence ID" value="KAK4874939.1"/>
    <property type="molecule type" value="Genomic_DNA"/>
</dbReference>
<dbReference type="GO" id="GO:0007100">
    <property type="term" value="P:mitotic centrosome separation"/>
    <property type="evidence" value="ECO:0007669"/>
    <property type="project" value="TreeGrafter"/>
</dbReference>
<dbReference type="GO" id="GO:0005819">
    <property type="term" value="C:spindle"/>
    <property type="evidence" value="ECO:0007669"/>
    <property type="project" value="UniProtKB-SubCell"/>
</dbReference>
<sequence length="296" mass="34154">MDLVHQTKFNSVEEEVSYWKNLAQQAIEEKESVQREYEDYVSDSQQLEKEFEITIEQQDRATKELKSYNNSLQNKVENLQIKLEQLNRENNVLRGDIDVFKEEKENLAKYIRELEQKNDDLERAQRVVAETVGAIEVSLNSALERNAILESEVDEKECLKEKLQRLADETRDLKQELHVREKDKCPDNERLLNGHAVSLNLDSNRLKVQSEAHTPLKQESNLNLKNIDIHTINAPLSPASRLLAVNIVGEIIRKVGSLETKLGRCRNCGYNNYKPDNIKTRHSTRGSSPSIQGFTK</sequence>
<dbReference type="GO" id="GO:0007059">
    <property type="term" value="P:chromosome segregation"/>
    <property type="evidence" value="ECO:0007669"/>
    <property type="project" value="TreeGrafter"/>
</dbReference>
<comment type="subcellular location">
    <subcellularLocation>
        <location evidence="2">Cytoplasm</location>
        <location evidence="2">Cytoskeleton</location>
        <location evidence="2">Microtubule organizing center</location>
        <location evidence="2">Centrosome</location>
    </subcellularLocation>
    <subcellularLocation>
        <location evidence="1">Cytoplasm</location>
        <location evidence="1">Cytoskeleton</location>
        <location evidence="1">Spindle</location>
    </subcellularLocation>
</comment>
<name>A0AAN7PRN3_9COLE</name>
<comment type="caution">
    <text evidence="11">The sequence shown here is derived from an EMBL/GenBank/DDBJ whole genome shotgun (WGS) entry which is preliminary data.</text>
</comment>
<evidence type="ECO:0000256" key="4">
    <source>
        <dbReference type="ARBA" id="ARBA00022490"/>
    </source>
</evidence>
<keyword evidence="5" id="KW-0493">Microtubule</keyword>
<feature type="domain" description="NUDE" evidence="10">
    <location>
        <begin position="135"/>
        <end position="282"/>
    </location>
</feature>
<evidence type="ECO:0000256" key="2">
    <source>
        <dbReference type="ARBA" id="ARBA00004300"/>
    </source>
</evidence>
<reference evidence="12" key="1">
    <citation type="submission" date="2023-01" db="EMBL/GenBank/DDBJ databases">
        <title>Key to firefly adult light organ development and bioluminescence: homeobox transcription factors regulate luciferase expression and transportation to peroxisome.</title>
        <authorList>
            <person name="Fu X."/>
        </authorList>
    </citation>
    <scope>NUCLEOTIDE SEQUENCE [LARGE SCALE GENOMIC DNA]</scope>
</reference>
<keyword evidence="12" id="KW-1185">Reference proteome</keyword>
<evidence type="ECO:0000313" key="11">
    <source>
        <dbReference type="EMBL" id="KAK4874939.1"/>
    </source>
</evidence>
<dbReference type="GO" id="GO:0016477">
    <property type="term" value="P:cell migration"/>
    <property type="evidence" value="ECO:0007669"/>
    <property type="project" value="TreeGrafter"/>
</dbReference>
<dbReference type="GO" id="GO:0051642">
    <property type="term" value="P:centrosome localization"/>
    <property type="evidence" value="ECO:0007669"/>
    <property type="project" value="TreeGrafter"/>
</dbReference>
<dbReference type="InterPro" id="IPR006964">
    <property type="entry name" value="NUDE_dom"/>
</dbReference>
<dbReference type="PANTHER" id="PTHR10921:SF1">
    <property type="entry name" value="NUCLEAR DISTRIBUTION PROTEIN NUDE HOMOLOG"/>
    <property type="match status" value="1"/>
</dbReference>
<evidence type="ECO:0000313" key="12">
    <source>
        <dbReference type="Proteomes" id="UP001353858"/>
    </source>
</evidence>
<dbReference type="Pfam" id="PF04880">
    <property type="entry name" value="NUDE_C"/>
    <property type="match status" value="1"/>
</dbReference>
<feature type="compositionally biased region" description="Polar residues" evidence="9">
    <location>
        <begin position="285"/>
        <end position="296"/>
    </location>
</feature>
<protein>
    <recommendedName>
        <fullName evidence="10">NUDE domain-containing protein</fullName>
    </recommendedName>
</protein>
<dbReference type="GO" id="GO:0005813">
    <property type="term" value="C:centrosome"/>
    <property type="evidence" value="ECO:0007669"/>
    <property type="project" value="UniProtKB-SubCell"/>
</dbReference>
<dbReference type="GO" id="GO:0000132">
    <property type="term" value="P:establishment of mitotic spindle orientation"/>
    <property type="evidence" value="ECO:0007669"/>
    <property type="project" value="TreeGrafter"/>
</dbReference>
<feature type="coiled-coil region" evidence="8">
    <location>
        <begin position="23"/>
        <end position="183"/>
    </location>
</feature>
<evidence type="ECO:0000256" key="8">
    <source>
        <dbReference type="SAM" id="Coils"/>
    </source>
</evidence>
<keyword evidence="4" id="KW-0963">Cytoplasm</keyword>
<evidence type="ECO:0000256" key="9">
    <source>
        <dbReference type="SAM" id="MobiDB-lite"/>
    </source>
</evidence>
<evidence type="ECO:0000256" key="1">
    <source>
        <dbReference type="ARBA" id="ARBA00004186"/>
    </source>
</evidence>
<dbReference type="Gene3D" id="6.10.250.1080">
    <property type="match status" value="1"/>
</dbReference>
<dbReference type="GO" id="GO:0005874">
    <property type="term" value="C:microtubule"/>
    <property type="evidence" value="ECO:0007669"/>
    <property type="project" value="UniProtKB-KW"/>
</dbReference>
<proteinExistence type="inferred from homology"/>
<comment type="similarity">
    <text evidence="3">Belongs to the nudE family.</text>
</comment>
<feature type="region of interest" description="Disordered" evidence="9">
    <location>
        <begin position="276"/>
        <end position="296"/>
    </location>
</feature>
<dbReference type="GO" id="GO:0007020">
    <property type="term" value="P:microtubule nucleation"/>
    <property type="evidence" value="ECO:0007669"/>
    <property type="project" value="TreeGrafter"/>
</dbReference>
<gene>
    <name evidence="11" type="ORF">RN001_014299</name>
</gene>
<dbReference type="Proteomes" id="UP001353858">
    <property type="component" value="Unassembled WGS sequence"/>
</dbReference>
<organism evidence="11 12">
    <name type="scientific">Aquatica leii</name>
    <dbReference type="NCBI Taxonomy" id="1421715"/>
    <lineage>
        <taxon>Eukaryota</taxon>
        <taxon>Metazoa</taxon>
        <taxon>Ecdysozoa</taxon>
        <taxon>Arthropoda</taxon>
        <taxon>Hexapoda</taxon>
        <taxon>Insecta</taxon>
        <taxon>Pterygota</taxon>
        <taxon>Neoptera</taxon>
        <taxon>Endopterygota</taxon>
        <taxon>Coleoptera</taxon>
        <taxon>Polyphaga</taxon>
        <taxon>Elateriformia</taxon>
        <taxon>Elateroidea</taxon>
        <taxon>Lampyridae</taxon>
        <taxon>Luciolinae</taxon>
        <taxon>Aquatica</taxon>
    </lineage>
</organism>
<evidence type="ECO:0000259" key="10">
    <source>
        <dbReference type="Pfam" id="PF04880"/>
    </source>
</evidence>
<dbReference type="GO" id="GO:0005871">
    <property type="term" value="C:kinesin complex"/>
    <property type="evidence" value="ECO:0007669"/>
    <property type="project" value="TreeGrafter"/>
</dbReference>
<evidence type="ECO:0000256" key="5">
    <source>
        <dbReference type="ARBA" id="ARBA00022701"/>
    </source>
</evidence>
<evidence type="ECO:0000256" key="7">
    <source>
        <dbReference type="ARBA" id="ARBA00023212"/>
    </source>
</evidence>
<evidence type="ECO:0000256" key="3">
    <source>
        <dbReference type="ARBA" id="ARBA00007429"/>
    </source>
</evidence>
<dbReference type="AlphaFoldDB" id="A0AAN7PRN3"/>
<keyword evidence="7" id="KW-0206">Cytoskeleton</keyword>
<evidence type="ECO:0000256" key="6">
    <source>
        <dbReference type="ARBA" id="ARBA00023054"/>
    </source>
</evidence>